<accession>A0A7W9UZC4</accession>
<dbReference type="Proteomes" id="UP000588098">
    <property type="component" value="Unassembled WGS sequence"/>
</dbReference>
<comment type="caution">
    <text evidence="1">The sequence shown here is derived from an EMBL/GenBank/DDBJ whole genome shotgun (WGS) entry which is preliminary data.</text>
</comment>
<dbReference type="AlphaFoldDB" id="A0A7W9UZC4"/>
<organism evidence="1 2">
    <name type="scientific">Streptomyces zagrosensis</name>
    <dbReference type="NCBI Taxonomy" id="1042984"/>
    <lineage>
        <taxon>Bacteria</taxon>
        <taxon>Bacillati</taxon>
        <taxon>Actinomycetota</taxon>
        <taxon>Actinomycetes</taxon>
        <taxon>Kitasatosporales</taxon>
        <taxon>Streptomycetaceae</taxon>
        <taxon>Streptomyces</taxon>
    </lineage>
</organism>
<evidence type="ECO:0000313" key="1">
    <source>
        <dbReference type="EMBL" id="MBB5936885.1"/>
    </source>
</evidence>
<sequence length="225" mass="23652">MPFSRRRAQFDRASCVRRRVGSLPACRADTWRGRADRLRRPGWVEHKPRQWAYGVLVAPGMPGVPGVPGVPGLPGRCARSRPVCRSAPSLAGAGVVLVARSGPLWLWAGEPLPVLPGVGGAAVAVTAMVPHSPAAAARATATGPSRPSRPTLMGAAIGWSLLARGPARAHDDGRRWRCAGPAVVERSSGVSIGVGVGRKLPQRGVPRTYVHGRWWTRGSQAMAGG</sequence>
<keyword evidence="2" id="KW-1185">Reference proteome</keyword>
<evidence type="ECO:0000313" key="2">
    <source>
        <dbReference type="Proteomes" id="UP000588098"/>
    </source>
</evidence>
<reference evidence="1 2" key="1">
    <citation type="submission" date="2020-08" db="EMBL/GenBank/DDBJ databases">
        <title>Genomic Encyclopedia of Type Strains, Phase III (KMG-III): the genomes of soil and plant-associated and newly described type strains.</title>
        <authorList>
            <person name="Whitman W."/>
        </authorList>
    </citation>
    <scope>NUCLEOTIDE SEQUENCE [LARGE SCALE GENOMIC DNA]</scope>
    <source>
        <strain evidence="1 2">CECT 8305</strain>
    </source>
</reference>
<dbReference type="EMBL" id="JACHJL010000009">
    <property type="protein sequence ID" value="MBB5936885.1"/>
    <property type="molecule type" value="Genomic_DNA"/>
</dbReference>
<name>A0A7W9UZC4_9ACTN</name>
<protein>
    <submittedName>
        <fullName evidence="1">Uncharacterized protein</fullName>
    </submittedName>
</protein>
<proteinExistence type="predicted"/>
<gene>
    <name evidence="1" type="ORF">FHS42_003962</name>
</gene>